<evidence type="ECO:0000313" key="5">
    <source>
        <dbReference type="EMBL" id="MCJ8011611.1"/>
    </source>
</evidence>
<dbReference type="PANTHER" id="PTHR30061:SF50">
    <property type="entry name" value="MALTOSE_MALTODEXTRIN-BINDING PERIPLASMIC PROTEIN"/>
    <property type="match status" value="1"/>
</dbReference>
<dbReference type="CDD" id="cd13585">
    <property type="entry name" value="PBP2_TMBP_like"/>
    <property type="match status" value="1"/>
</dbReference>
<proteinExistence type="inferred from homology"/>
<dbReference type="InterPro" id="IPR006059">
    <property type="entry name" value="SBP"/>
</dbReference>
<dbReference type="EMBL" id="JALIRP010000002">
    <property type="protein sequence ID" value="MCJ8011611.1"/>
    <property type="molecule type" value="Genomic_DNA"/>
</dbReference>
<dbReference type="GO" id="GO:1901982">
    <property type="term" value="F:maltose binding"/>
    <property type="evidence" value="ECO:0007669"/>
    <property type="project" value="TreeGrafter"/>
</dbReference>
<dbReference type="PANTHER" id="PTHR30061">
    <property type="entry name" value="MALTOSE-BINDING PERIPLASMIC PROTEIN"/>
    <property type="match status" value="1"/>
</dbReference>
<feature type="chain" id="PRO_5040919912" evidence="4">
    <location>
        <begin position="20"/>
        <end position="437"/>
    </location>
</feature>
<name>A0A9X2B1T6_9BACL</name>
<dbReference type="PROSITE" id="PS51257">
    <property type="entry name" value="PROKAR_LIPOPROTEIN"/>
    <property type="match status" value="1"/>
</dbReference>
<keyword evidence="2" id="KW-0813">Transport</keyword>
<comment type="similarity">
    <text evidence="1">Belongs to the bacterial solute-binding protein 1 family.</text>
</comment>
<dbReference type="RefSeq" id="WP_244722812.1">
    <property type="nucleotide sequence ID" value="NZ_JALIRP010000002.1"/>
</dbReference>
<protein>
    <submittedName>
        <fullName evidence="5">Sugar ABC transporter substrate-binding protein</fullName>
    </submittedName>
</protein>
<dbReference type="SUPFAM" id="SSF53850">
    <property type="entry name" value="Periplasmic binding protein-like II"/>
    <property type="match status" value="1"/>
</dbReference>
<feature type="signal peptide" evidence="4">
    <location>
        <begin position="1"/>
        <end position="19"/>
    </location>
</feature>
<dbReference type="Proteomes" id="UP001139347">
    <property type="component" value="Unassembled WGS sequence"/>
</dbReference>
<evidence type="ECO:0000313" key="6">
    <source>
        <dbReference type="Proteomes" id="UP001139347"/>
    </source>
</evidence>
<keyword evidence="3 4" id="KW-0732">Signal</keyword>
<dbReference type="GO" id="GO:0015768">
    <property type="term" value="P:maltose transport"/>
    <property type="evidence" value="ECO:0007669"/>
    <property type="project" value="TreeGrafter"/>
</dbReference>
<comment type="caution">
    <text evidence="5">The sequence shown here is derived from an EMBL/GenBank/DDBJ whole genome shotgun (WGS) entry which is preliminary data.</text>
</comment>
<evidence type="ECO:0000256" key="1">
    <source>
        <dbReference type="ARBA" id="ARBA00008520"/>
    </source>
</evidence>
<dbReference type="GO" id="GO:0042956">
    <property type="term" value="P:maltodextrin transmembrane transport"/>
    <property type="evidence" value="ECO:0007669"/>
    <property type="project" value="TreeGrafter"/>
</dbReference>
<accession>A0A9X2B1T6</accession>
<dbReference type="GO" id="GO:0055052">
    <property type="term" value="C:ATP-binding cassette (ABC) transporter complex, substrate-binding subunit-containing"/>
    <property type="evidence" value="ECO:0007669"/>
    <property type="project" value="TreeGrafter"/>
</dbReference>
<sequence>MKKWSAGLALMLMFSMVLSACSSGSKDAGSSKEDNGAAASDKVVELKFTTWGELSADSVEKKLADQFNESHPNIKVTFEPVPGDGYATKLTTSLAAGQAPDVFLIGEGDYFKYVDKGVVEPLDDYIKSDSSFKTDIFQPDLLNMGKINDKLYYLPKDFNPLALWYNKRMFDEAKIPYPDEKWTWDDMISAAKKLTKKDDKGKVTEFGFNATKWEYPIYIYLWLNGTDIGNEDGTKAEGYMNSDKTVAAMEKYVALTKGDDRVSPTPQDTETLGGDSSMFMTDKLAMMITGRWVKSDLDKSDVQYGSALIPTGEGGDRASIIAAAGWAMNANSQHKKEAFELMKWLSGTEAQKARSEKGQVLPATVAELDQVKSTEVVDKPVIEMMDYAKKPISMRSANAPIFTEEFNKAIEKVLLDKSTVKEALDEAAKTVDSKIQK</sequence>
<dbReference type="AlphaFoldDB" id="A0A9X2B1T6"/>
<dbReference type="Gene3D" id="3.40.190.10">
    <property type="entry name" value="Periplasmic binding protein-like II"/>
    <property type="match status" value="1"/>
</dbReference>
<dbReference type="Pfam" id="PF01547">
    <property type="entry name" value="SBP_bac_1"/>
    <property type="match status" value="1"/>
</dbReference>
<evidence type="ECO:0000256" key="3">
    <source>
        <dbReference type="ARBA" id="ARBA00022729"/>
    </source>
</evidence>
<reference evidence="5" key="1">
    <citation type="submission" date="2022-04" db="EMBL/GenBank/DDBJ databases">
        <title>Paenibacillus mangrovi sp. nov., a novel endophytic bacterium isolated from bark of Kandelia candel.</title>
        <authorList>
            <person name="Tuo L."/>
        </authorList>
    </citation>
    <scope>NUCLEOTIDE SEQUENCE</scope>
    <source>
        <strain evidence="5">KQZ6P-2</strain>
    </source>
</reference>
<evidence type="ECO:0000256" key="4">
    <source>
        <dbReference type="SAM" id="SignalP"/>
    </source>
</evidence>
<gene>
    <name evidence="5" type="ORF">MUG84_07585</name>
</gene>
<evidence type="ECO:0000256" key="2">
    <source>
        <dbReference type="ARBA" id="ARBA00022448"/>
    </source>
</evidence>
<keyword evidence="6" id="KW-1185">Reference proteome</keyword>
<organism evidence="5 6">
    <name type="scientific">Paenibacillus mangrovi</name>
    <dbReference type="NCBI Taxonomy" id="2931978"/>
    <lineage>
        <taxon>Bacteria</taxon>
        <taxon>Bacillati</taxon>
        <taxon>Bacillota</taxon>
        <taxon>Bacilli</taxon>
        <taxon>Bacillales</taxon>
        <taxon>Paenibacillaceae</taxon>
        <taxon>Paenibacillus</taxon>
    </lineage>
</organism>